<accession>A0A6P8YH14</accession>
<dbReference type="PROSITE" id="PS50850">
    <property type="entry name" value="MFS"/>
    <property type="match status" value="1"/>
</dbReference>
<dbReference type="InterPro" id="IPR020846">
    <property type="entry name" value="MFS_dom"/>
</dbReference>
<keyword evidence="2" id="KW-1133">Transmembrane helix</keyword>
<feature type="transmembrane region" description="Helical" evidence="2">
    <location>
        <begin position="102"/>
        <end position="123"/>
    </location>
</feature>
<evidence type="ECO:0000256" key="1">
    <source>
        <dbReference type="ARBA" id="ARBA00004141"/>
    </source>
</evidence>
<dbReference type="RefSeq" id="XP_034236220.1">
    <property type="nucleotide sequence ID" value="XM_034380329.1"/>
</dbReference>
<dbReference type="GeneID" id="117642290"/>
<dbReference type="KEGG" id="tpal:117642290"/>
<dbReference type="InterPro" id="IPR050327">
    <property type="entry name" value="Proton-linked_MCT"/>
</dbReference>
<feature type="domain" description="Major facilitator superfamily (MFS) profile" evidence="3">
    <location>
        <begin position="234"/>
        <end position="447"/>
    </location>
</feature>
<feature type="transmembrane region" description="Helical" evidence="2">
    <location>
        <begin position="409"/>
        <end position="429"/>
    </location>
</feature>
<dbReference type="GO" id="GO:0016020">
    <property type="term" value="C:membrane"/>
    <property type="evidence" value="ECO:0007669"/>
    <property type="project" value="UniProtKB-SubCell"/>
</dbReference>
<proteinExistence type="predicted"/>
<feature type="transmembrane region" description="Helical" evidence="2">
    <location>
        <begin position="256"/>
        <end position="278"/>
    </location>
</feature>
<organism evidence="5">
    <name type="scientific">Thrips palmi</name>
    <name type="common">Melon thrips</name>
    <dbReference type="NCBI Taxonomy" id="161013"/>
    <lineage>
        <taxon>Eukaryota</taxon>
        <taxon>Metazoa</taxon>
        <taxon>Ecdysozoa</taxon>
        <taxon>Arthropoda</taxon>
        <taxon>Hexapoda</taxon>
        <taxon>Insecta</taxon>
        <taxon>Pterygota</taxon>
        <taxon>Neoptera</taxon>
        <taxon>Paraneoptera</taxon>
        <taxon>Thysanoptera</taxon>
        <taxon>Terebrantia</taxon>
        <taxon>Thripoidea</taxon>
        <taxon>Thripidae</taxon>
        <taxon>Thrips</taxon>
    </lineage>
</organism>
<feature type="transmembrane region" description="Helical" evidence="2">
    <location>
        <begin position="167"/>
        <end position="185"/>
    </location>
</feature>
<sequence>MAPAEGGYGWCIVGGYVVNMAAVIQLVQMMGLILKDVFRELDFSESQGATIMTTTQATSMTLGVLAGPLIRRFGFRCVAVAGALLAVSGLALTSTARTFAEFIVYFSFIMGFGLSLSYPSYIVALNVYFKARRTLATAVALSLTGALAILTPQLIRAASWQFGPRAAILVLAGVSLHSLVGAVLLRPLAPAQAQIKSAPAQEMAIKERKDDAEAAAPMLQDTEKSQPGEAKKSTFLDTVSGFFVTLFDLGLVRDPALVLLLLGTSLGLFTDINLVQFLPFMLRDFTTAEASVFMSVFCVTDTACRLVAPALHRLVGRPSRVMYMATLVVFMATRTALLLCRSYEAVMVAMVLIGASRGINVVFLQVLIPDNVPIQKLPAVQGLYLLVCGIVFTSAGPVIGWLLGRTGDYNVILLVLVAMNGLTLVMWTAEYAARTLWGTSSPAAAAP</sequence>
<keyword evidence="4" id="KW-1185">Reference proteome</keyword>
<reference evidence="5" key="1">
    <citation type="submission" date="2025-08" db="UniProtKB">
        <authorList>
            <consortium name="RefSeq"/>
        </authorList>
    </citation>
    <scope>IDENTIFICATION</scope>
    <source>
        <tissue evidence="5">Total insect</tissue>
    </source>
</reference>
<dbReference type="PANTHER" id="PTHR11360:SF237">
    <property type="entry name" value="MONOCARBOXYLATE TRANSPORTER 12-B-LIKE PROTEIN"/>
    <property type="match status" value="1"/>
</dbReference>
<dbReference type="InterPro" id="IPR011701">
    <property type="entry name" value="MFS"/>
</dbReference>
<dbReference type="Pfam" id="PF07690">
    <property type="entry name" value="MFS_1"/>
    <property type="match status" value="1"/>
</dbReference>
<feature type="transmembrane region" description="Helical" evidence="2">
    <location>
        <begin position="48"/>
        <end position="70"/>
    </location>
</feature>
<name>A0A6P8YH14_THRPL</name>
<evidence type="ECO:0000256" key="2">
    <source>
        <dbReference type="SAM" id="Phobius"/>
    </source>
</evidence>
<feature type="transmembrane region" description="Helical" evidence="2">
    <location>
        <begin position="380"/>
        <end position="403"/>
    </location>
</feature>
<feature type="transmembrane region" description="Helical" evidence="2">
    <location>
        <begin position="345"/>
        <end position="368"/>
    </location>
</feature>
<dbReference type="InParanoid" id="A0A6P8YH14"/>
<dbReference type="InterPro" id="IPR036259">
    <property type="entry name" value="MFS_trans_sf"/>
</dbReference>
<evidence type="ECO:0000313" key="4">
    <source>
        <dbReference type="Proteomes" id="UP000515158"/>
    </source>
</evidence>
<dbReference type="GO" id="GO:0008028">
    <property type="term" value="F:monocarboxylic acid transmembrane transporter activity"/>
    <property type="evidence" value="ECO:0007669"/>
    <property type="project" value="TreeGrafter"/>
</dbReference>
<feature type="transmembrane region" description="Helical" evidence="2">
    <location>
        <begin position="135"/>
        <end position="155"/>
    </location>
</feature>
<feature type="transmembrane region" description="Helical" evidence="2">
    <location>
        <begin position="7"/>
        <end position="28"/>
    </location>
</feature>
<dbReference type="OrthoDB" id="2213137at2759"/>
<dbReference type="Proteomes" id="UP000515158">
    <property type="component" value="Unplaced"/>
</dbReference>
<gene>
    <name evidence="5" type="primary">LOC117642290</name>
</gene>
<dbReference type="PANTHER" id="PTHR11360">
    <property type="entry name" value="MONOCARBOXYLATE TRANSPORTER"/>
    <property type="match status" value="1"/>
</dbReference>
<keyword evidence="2" id="KW-0812">Transmembrane</keyword>
<keyword evidence="2" id="KW-0472">Membrane</keyword>
<evidence type="ECO:0000259" key="3">
    <source>
        <dbReference type="PROSITE" id="PS50850"/>
    </source>
</evidence>
<protein>
    <submittedName>
        <fullName evidence="5">Monocarboxylate transporter 3-like</fullName>
    </submittedName>
</protein>
<feature type="transmembrane region" description="Helical" evidence="2">
    <location>
        <begin position="77"/>
        <end position="96"/>
    </location>
</feature>
<evidence type="ECO:0000313" key="5">
    <source>
        <dbReference type="RefSeq" id="XP_034236220.1"/>
    </source>
</evidence>
<feature type="transmembrane region" description="Helical" evidence="2">
    <location>
        <begin position="320"/>
        <end position="339"/>
    </location>
</feature>
<dbReference type="SUPFAM" id="SSF103473">
    <property type="entry name" value="MFS general substrate transporter"/>
    <property type="match status" value="1"/>
</dbReference>
<dbReference type="AlphaFoldDB" id="A0A6P8YH14"/>
<comment type="subcellular location">
    <subcellularLocation>
        <location evidence="1">Membrane</location>
        <topology evidence="1">Multi-pass membrane protein</topology>
    </subcellularLocation>
</comment>
<dbReference type="Gene3D" id="1.20.1250.20">
    <property type="entry name" value="MFS general substrate transporter like domains"/>
    <property type="match status" value="1"/>
</dbReference>